<feature type="chain" id="PRO_5046913573" evidence="1">
    <location>
        <begin position="25"/>
        <end position="132"/>
    </location>
</feature>
<dbReference type="InterPro" id="IPR035242">
    <property type="entry name" value="DUF5329"/>
</dbReference>
<sequence>MNPTLCFRTAAVLLTLGGALTASAAPLPAPARAEVDALLTRLQTSGCEFNRNGSWYAGAEAKAHLLKKLDYLEGKDMVSSAEQFIERGATASSTSGKAYLVRCAGQAPVESAAWLKAQLQQVRAGRAASAPR</sequence>
<reference evidence="2 3" key="1">
    <citation type="submission" date="2024-08" db="EMBL/GenBank/DDBJ databases">
        <authorList>
            <person name="Lu H."/>
        </authorList>
    </citation>
    <scope>NUCLEOTIDE SEQUENCE [LARGE SCALE GENOMIC DNA]</scope>
    <source>
        <strain evidence="2 3">BYS87W</strain>
    </source>
</reference>
<dbReference type="Proteomes" id="UP001606303">
    <property type="component" value="Unassembled WGS sequence"/>
</dbReference>
<protein>
    <submittedName>
        <fullName evidence="2">DUF5329 domain-containing protein</fullName>
    </submittedName>
</protein>
<comment type="caution">
    <text evidence="2">The sequence shown here is derived from an EMBL/GenBank/DDBJ whole genome shotgun (WGS) entry which is preliminary data.</text>
</comment>
<proteinExistence type="predicted"/>
<name>A0ABW7GZ30_9BURK</name>
<evidence type="ECO:0000313" key="2">
    <source>
        <dbReference type="EMBL" id="MFG6467247.1"/>
    </source>
</evidence>
<keyword evidence="1" id="KW-0732">Signal</keyword>
<dbReference type="Pfam" id="PF17263">
    <property type="entry name" value="DUF5329"/>
    <property type="match status" value="1"/>
</dbReference>
<feature type="signal peptide" evidence="1">
    <location>
        <begin position="1"/>
        <end position="24"/>
    </location>
</feature>
<dbReference type="EMBL" id="JBIGIB010000003">
    <property type="protein sequence ID" value="MFG6467247.1"/>
    <property type="molecule type" value="Genomic_DNA"/>
</dbReference>
<keyword evidence="3" id="KW-1185">Reference proteome</keyword>
<gene>
    <name evidence="2" type="ORF">ACG01O_11560</name>
</gene>
<evidence type="ECO:0000256" key="1">
    <source>
        <dbReference type="SAM" id="SignalP"/>
    </source>
</evidence>
<accession>A0ABW7GZ30</accession>
<dbReference type="RefSeq" id="WP_394384660.1">
    <property type="nucleotide sequence ID" value="NZ_JBIGIB010000003.1"/>
</dbReference>
<evidence type="ECO:0000313" key="3">
    <source>
        <dbReference type="Proteomes" id="UP001606303"/>
    </source>
</evidence>
<organism evidence="2 3">
    <name type="scientific">Pelomonas baiyunensis</name>
    <dbReference type="NCBI Taxonomy" id="3299026"/>
    <lineage>
        <taxon>Bacteria</taxon>
        <taxon>Pseudomonadati</taxon>
        <taxon>Pseudomonadota</taxon>
        <taxon>Betaproteobacteria</taxon>
        <taxon>Burkholderiales</taxon>
        <taxon>Sphaerotilaceae</taxon>
        <taxon>Roseateles</taxon>
    </lineage>
</organism>